<name>A0ABP0CTU8_9PEZI</name>
<organism evidence="1 2">
    <name type="scientific">Sporothrix bragantina</name>
    <dbReference type="NCBI Taxonomy" id="671064"/>
    <lineage>
        <taxon>Eukaryota</taxon>
        <taxon>Fungi</taxon>
        <taxon>Dikarya</taxon>
        <taxon>Ascomycota</taxon>
        <taxon>Pezizomycotina</taxon>
        <taxon>Sordariomycetes</taxon>
        <taxon>Sordariomycetidae</taxon>
        <taxon>Ophiostomatales</taxon>
        <taxon>Ophiostomataceae</taxon>
        <taxon>Sporothrix</taxon>
    </lineage>
</organism>
<dbReference type="SUPFAM" id="SSF53474">
    <property type="entry name" value="alpha/beta-Hydrolases"/>
    <property type="match status" value="1"/>
</dbReference>
<keyword evidence="2" id="KW-1185">Reference proteome</keyword>
<dbReference type="PANTHER" id="PTHR47381:SF3">
    <property type="entry name" value="ALPHA_BETA-HYDROLASES SUPERFAMILY PROTEIN"/>
    <property type="match status" value="1"/>
</dbReference>
<evidence type="ECO:0000313" key="2">
    <source>
        <dbReference type="Proteomes" id="UP001642406"/>
    </source>
</evidence>
<gene>
    <name evidence="1" type="ORF">SBRCBS47491_009004</name>
</gene>
<evidence type="ECO:0000313" key="1">
    <source>
        <dbReference type="EMBL" id="CAK7234599.1"/>
    </source>
</evidence>
<dbReference type="Gene3D" id="3.40.50.1820">
    <property type="entry name" value="alpha/beta hydrolase"/>
    <property type="match status" value="1"/>
</dbReference>
<dbReference type="Proteomes" id="UP001642406">
    <property type="component" value="Unassembled WGS sequence"/>
</dbReference>
<dbReference type="PANTHER" id="PTHR47381">
    <property type="entry name" value="ALPHA/BETA-HYDROLASES SUPERFAMILY PROTEIN"/>
    <property type="match status" value="1"/>
</dbReference>
<reference evidence="1 2" key="1">
    <citation type="submission" date="2024-01" db="EMBL/GenBank/DDBJ databases">
        <authorList>
            <person name="Allen C."/>
            <person name="Tagirdzhanova G."/>
        </authorList>
    </citation>
    <scope>NUCLEOTIDE SEQUENCE [LARGE SCALE GENOMIC DNA]</scope>
</reference>
<sequence length="372" mass="40809">MTVTVVETATEVVSGVNGVTGINGVNGVSVPATNGRNPRFSLPDTTPRSSKTSMVISGVRIYIYGLDDLPPPPAGSTVTDDVAVLFLAHNRTRTYRVTEGIAHELLHRYRSDGRAKRMNMIAVTMDMRNHGEREISPDANRTWAGGNERHAIDLLSLIDGGVYDFQLVMDYLPMYLPQFARLHNIMAGVSLGAHTAWRLAALARPGQIQGYAMVVGCPNLTSLLVARLGVGPEDLKEGEDDTRLDLVEDDARWDEMLDDTQKRRFPRALARLVRRQDRRIADAFSTDTPILLCNGAQDELVPARYTAAWAKTRGVLPTDDVVRKPSTDGKDAQPPLIDLLIQDNTGHSCTKEMVARIAVWLGDLFASPTVSP</sequence>
<accession>A0ABP0CTU8</accession>
<dbReference type="EMBL" id="CAWUHC010000130">
    <property type="protein sequence ID" value="CAK7234599.1"/>
    <property type="molecule type" value="Genomic_DNA"/>
</dbReference>
<dbReference type="InterPro" id="IPR029058">
    <property type="entry name" value="AB_hydrolase_fold"/>
</dbReference>
<evidence type="ECO:0008006" key="3">
    <source>
        <dbReference type="Google" id="ProtNLM"/>
    </source>
</evidence>
<protein>
    <recommendedName>
        <fullName evidence="3">AB hydrolase-1 domain-containing protein</fullName>
    </recommendedName>
</protein>
<comment type="caution">
    <text evidence="1">The sequence shown here is derived from an EMBL/GenBank/DDBJ whole genome shotgun (WGS) entry which is preliminary data.</text>
</comment>
<proteinExistence type="predicted"/>